<evidence type="ECO:0000259" key="1">
    <source>
        <dbReference type="Pfam" id="PF09346"/>
    </source>
</evidence>
<protein>
    <submittedName>
        <fullName evidence="2">SMI1/KNR4 family protein</fullName>
    </submittedName>
</protein>
<dbReference type="InterPro" id="IPR018958">
    <property type="entry name" value="Knr4/Smi1-like_dom"/>
</dbReference>
<evidence type="ECO:0000313" key="2">
    <source>
        <dbReference type="EMBL" id="MBD2195207.1"/>
    </source>
</evidence>
<comment type="caution">
    <text evidence="2">The sequence shown here is derived from an EMBL/GenBank/DDBJ whole genome shotgun (WGS) entry which is preliminary data.</text>
</comment>
<keyword evidence="3" id="KW-1185">Reference proteome</keyword>
<sequence length="292" mass="33982">MSLLTEALNRICNWLEKNRSHEISFLQLGLSEIEIEKYLADFPFKLSTEVRELYEWKNGTIIGDDLWEFCWAFESWGFYPLEVVISRYRERIKSYQAGMSILSSYLNKLDIFFTVEPEDRGYVLIDDKTQNTSLVVFESCKAGTCSPIIKYASLTNMMLTISDCYENAYYRNSDGYLVPDNEIAYQIWRKYNSYRITEVAVEKLKGELSIDLLIEVEADLIKAKHSVAVEPLIKILKKPFFSYEELILKDLAIKVLGEIGDIRAIEPISKIKDTELLKTVTITLQKFRTKNY</sequence>
<gene>
    <name evidence="2" type="ORF">H6G24_06815</name>
</gene>
<dbReference type="EMBL" id="JACJQH010000008">
    <property type="protein sequence ID" value="MBD2195207.1"/>
    <property type="molecule type" value="Genomic_DNA"/>
</dbReference>
<dbReference type="RefSeq" id="WP_190539202.1">
    <property type="nucleotide sequence ID" value="NZ_CAWPNO010000117.1"/>
</dbReference>
<evidence type="ECO:0000313" key="3">
    <source>
        <dbReference type="Proteomes" id="UP000658514"/>
    </source>
</evidence>
<reference evidence="2 3" key="1">
    <citation type="journal article" date="2020" name="ISME J.">
        <title>Comparative genomics reveals insights into cyanobacterial evolution and habitat adaptation.</title>
        <authorList>
            <person name="Chen M.Y."/>
            <person name="Teng W.K."/>
            <person name="Zhao L."/>
            <person name="Hu C.X."/>
            <person name="Zhou Y.K."/>
            <person name="Han B.P."/>
            <person name="Song L.R."/>
            <person name="Shu W.S."/>
        </authorList>
    </citation>
    <scope>NUCLEOTIDE SEQUENCE [LARGE SCALE GENOMIC DNA]</scope>
    <source>
        <strain evidence="2 3">FACHB-288</strain>
    </source>
</reference>
<organism evidence="2 3">
    <name type="scientific">Calothrix parietina FACHB-288</name>
    <dbReference type="NCBI Taxonomy" id="2692896"/>
    <lineage>
        <taxon>Bacteria</taxon>
        <taxon>Bacillati</taxon>
        <taxon>Cyanobacteriota</taxon>
        <taxon>Cyanophyceae</taxon>
        <taxon>Nostocales</taxon>
        <taxon>Calotrichaceae</taxon>
        <taxon>Calothrix</taxon>
    </lineage>
</organism>
<accession>A0ABR8A5F9</accession>
<feature type="domain" description="Knr4/Smi1-like" evidence="1">
    <location>
        <begin position="29"/>
        <end position="137"/>
    </location>
</feature>
<proteinExistence type="predicted"/>
<dbReference type="Proteomes" id="UP000658514">
    <property type="component" value="Unassembled WGS sequence"/>
</dbReference>
<name>A0ABR8A5F9_9CYAN</name>
<dbReference type="Pfam" id="PF09346">
    <property type="entry name" value="SMI1_KNR4"/>
    <property type="match status" value="1"/>
</dbReference>